<dbReference type="EMBL" id="JAGRPV010000001">
    <property type="protein sequence ID" value="MDI4647280.1"/>
    <property type="molecule type" value="Genomic_DNA"/>
</dbReference>
<accession>A0ABT6TKC6</accession>
<keyword evidence="2 4" id="KW-0012">Acyltransferase</keyword>
<dbReference type="RefSeq" id="WP_282910055.1">
    <property type="nucleotide sequence ID" value="NZ_JAGRPV010000001.1"/>
</dbReference>
<protein>
    <submittedName>
        <fullName evidence="4">N-acetyltransferase</fullName>
        <ecNumber evidence="4">2.3.1.-</ecNumber>
    </submittedName>
</protein>
<dbReference type="SUPFAM" id="SSF55729">
    <property type="entry name" value="Acyl-CoA N-acyltransferases (Nat)"/>
    <property type="match status" value="1"/>
</dbReference>
<keyword evidence="5" id="KW-1185">Reference proteome</keyword>
<comment type="caution">
    <text evidence="4">The sequence shown here is derived from an EMBL/GenBank/DDBJ whole genome shotgun (WGS) entry which is preliminary data.</text>
</comment>
<proteinExistence type="predicted"/>
<evidence type="ECO:0000259" key="3">
    <source>
        <dbReference type="PROSITE" id="PS51186"/>
    </source>
</evidence>
<dbReference type="CDD" id="cd04301">
    <property type="entry name" value="NAT_SF"/>
    <property type="match status" value="1"/>
</dbReference>
<evidence type="ECO:0000313" key="4">
    <source>
        <dbReference type="EMBL" id="MDI4647280.1"/>
    </source>
</evidence>
<organism evidence="4 5">
    <name type="scientific">Cohnella hashimotonis</name>
    <dbReference type="NCBI Taxonomy" id="2826895"/>
    <lineage>
        <taxon>Bacteria</taxon>
        <taxon>Bacillati</taxon>
        <taxon>Bacillota</taxon>
        <taxon>Bacilli</taxon>
        <taxon>Bacillales</taxon>
        <taxon>Paenibacillaceae</taxon>
        <taxon>Cohnella</taxon>
    </lineage>
</organism>
<evidence type="ECO:0000313" key="5">
    <source>
        <dbReference type="Proteomes" id="UP001161691"/>
    </source>
</evidence>
<dbReference type="InterPro" id="IPR000182">
    <property type="entry name" value="GNAT_dom"/>
</dbReference>
<dbReference type="Proteomes" id="UP001161691">
    <property type="component" value="Unassembled WGS sequence"/>
</dbReference>
<dbReference type="PANTHER" id="PTHR43877:SF2">
    <property type="entry name" value="AMINOALKYLPHOSPHONATE N-ACETYLTRANSFERASE-RELATED"/>
    <property type="match status" value="1"/>
</dbReference>
<dbReference type="Gene3D" id="3.40.630.30">
    <property type="match status" value="1"/>
</dbReference>
<dbReference type="PANTHER" id="PTHR43877">
    <property type="entry name" value="AMINOALKYLPHOSPHONATE N-ACETYLTRANSFERASE-RELATED-RELATED"/>
    <property type="match status" value="1"/>
</dbReference>
<gene>
    <name evidence="4" type="ORF">KB449_20055</name>
</gene>
<dbReference type="PROSITE" id="PS51186">
    <property type="entry name" value="GNAT"/>
    <property type="match status" value="1"/>
</dbReference>
<name>A0ABT6TKC6_9BACL</name>
<reference evidence="4" key="1">
    <citation type="submission" date="2023-04" db="EMBL/GenBank/DDBJ databases">
        <title>Comparative genomic analysis of Cohnella hashimotonis sp. nov., isolated from the International Space Station.</title>
        <authorList>
            <person name="Venkateswaran K."/>
            <person name="Simpson A."/>
        </authorList>
    </citation>
    <scope>NUCLEOTIDE SEQUENCE</scope>
    <source>
        <strain evidence="4">F6_2S_P_1</strain>
    </source>
</reference>
<keyword evidence="1 4" id="KW-0808">Transferase</keyword>
<sequence length="172" mass="19920">MTIEIKRCEHEDLLLLQQIGIETFRETFGDQNSPENLKAYLDQAFDLRRLEKEMSNPRSEFHFLDVDGDAAGYLKLNFDDAQTEEMGEDAMEIERIYIRNPFQKRGLGRLLIDKATAIAADRHKKKIWLGVWEKNDGAIAFYQKIGFVRTGAHAFYMGDEEQVDIIMAKTIL</sequence>
<evidence type="ECO:0000256" key="1">
    <source>
        <dbReference type="ARBA" id="ARBA00022679"/>
    </source>
</evidence>
<dbReference type="EC" id="2.3.1.-" evidence="4"/>
<dbReference type="InterPro" id="IPR050832">
    <property type="entry name" value="Bact_Acetyltransf"/>
</dbReference>
<dbReference type="GO" id="GO:0016746">
    <property type="term" value="F:acyltransferase activity"/>
    <property type="evidence" value="ECO:0007669"/>
    <property type="project" value="UniProtKB-KW"/>
</dbReference>
<evidence type="ECO:0000256" key="2">
    <source>
        <dbReference type="ARBA" id="ARBA00023315"/>
    </source>
</evidence>
<dbReference type="Pfam" id="PF00583">
    <property type="entry name" value="Acetyltransf_1"/>
    <property type="match status" value="1"/>
</dbReference>
<dbReference type="InterPro" id="IPR016181">
    <property type="entry name" value="Acyl_CoA_acyltransferase"/>
</dbReference>
<feature type="domain" description="N-acetyltransferase" evidence="3">
    <location>
        <begin position="3"/>
        <end position="172"/>
    </location>
</feature>